<dbReference type="InterPro" id="IPR007110">
    <property type="entry name" value="Ig-like_dom"/>
</dbReference>
<organism evidence="5 6">
    <name type="scientific">Parambassis ranga</name>
    <name type="common">Indian glassy fish</name>
    <dbReference type="NCBI Taxonomy" id="210632"/>
    <lineage>
        <taxon>Eukaryota</taxon>
        <taxon>Metazoa</taxon>
        <taxon>Chordata</taxon>
        <taxon>Craniata</taxon>
        <taxon>Vertebrata</taxon>
        <taxon>Euteleostomi</taxon>
        <taxon>Actinopterygii</taxon>
        <taxon>Neopterygii</taxon>
        <taxon>Teleostei</taxon>
        <taxon>Neoteleostei</taxon>
        <taxon>Acanthomorphata</taxon>
        <taxon>Ovalentaria</taxon>
        <taxon>Ambassidae</taxon>
        <taxon>Parambassis</taxon>
    </lineage>
</organism>
<evidence type="ECO:0000256" key="2">
    <source>
        <dbReference type="SAM" id="Phobius"/>
    </source>
</evidence>
<feature type="transmembrane region" description="Helical" evidence="2">
    <location>
        <begin position="600"/>
        <end position="623"/>
    </location>
</feature>
<dbReference type="PANTHER" id="PTHR46484">
    <property type="entry name" value="SI:CH211-171H4.5-RELATED"/>
    <property type="match status" value="1"/>
</dbReference>
<dbReference type="GeneID" id="114448403"/>
<dbReference type="RefSeq" id="XP_028281122.1">
    <property type="nucleotide sequence ID" value="XM_028425321.1"/>
</dbReference>
<dbReference type="SMART" id="SM00408">
    <property type="entry name" value="IGc2"/>
    <property type="match status" value="3"/>
</dbReference>
<dbReference type="AlphaFoldDB" id="A0A6P7JWS4"/>
<keyword evidence="3" id="KW-0732">Signal</keyword>
<dbReference type="PROSITE" id="PS50835">
    <property type="entry name" value="IG_LIKE"/>
    <property type="match status" value="5"/>
</dbReference>
<feature type="domain" description="Ig-like" evidence="4">
    <location>
        <begin position="498"/>
        <end position="586"/>
    </location>
</feature>
<dbReference type="Pfam" id="PF13895">
    <property type="entry name" value="Ig_2"/>
    <property type="match status" value="3"/>
</dbReference>
<dbReference type="PANTHER" id="PTHR46484:SF8">
    <property type="entry name" value="B-CELL RECEPTOR CD22-LIKE-RELATED"/>
    <property type="match status" value="1"/>
</dbReference>
<dbReference type="InterPro" id="IPR036179">
    <property type="entry name" value="Ig-like_dom_sf"/>
</dbReference>
<sequence length="754" mass="82666">MAGALTVLLIVPLLQSALCQQSTVSIPQTVEVMSGSCLTIPCSFNIRNDLIKYLNTGCAAIWTRTDNRLTSSFPAQTTEQTGDLTKNDCTTTFNNISNHHSSHYYFRLDCHNTLRETFLNLDVNILVKADPPSPLLTPSTLEVEEGTTVNITCSAPAPCEPHPPTLTWTPILGKHQDRMQEKQDKTKVKISTLTFTASHHHDREVISCTAVYKKQDGSHDVSVTSVTAAVLYSPKNTTVSVSPSGPVPENSNVTLTCSSKANPAVRNYTWYRTDESRETLIGTGHILNIEASKVSTAFFCKAANEHGVGRSVLSQIDVQYSPKDTTVSVSPSGPVPENSNVTLTCSSKANPAVRNYTWYRTDESRETLIGTGHILNIEASKVSTAFFCKAANEHGVGRSNFSQIDVQYSPKDTTVSVSPSGPVPENSDVTLTCSSKANPAVRNYTWYRTDGSQETFIGTGHILNIEASKVSTAFFCKAENKYGVGRSSNQKIDVQFPPKILPSSNCTTNVSWVSCFCDTLGNPSPTLQWYLDGLPVNQSSKAVKLQDGKSLRGFITMNQTQEKVLSTLLCRSVNSLGSASQQFCFNKLQHQISAKSLDGVLLPGFIVAVAILLILVCALVFVIRMLKNHHKSELTVETKATAASQHLIGEENEAPKTREETIYANVNRLREADVATPNVGPSNEASKGAEKNRRGSEVIYSSVNWTRKSKKKKTEDSVDMEMGSLYDEMESKNVRKQVECQYAQVKFKRSVLNK</sequence>
<dbReference type="InterPro" id="IPR003599">
    <property type="entry name" value="Ig_sub"/>
</dbReference>
<accession>A0A6P7JWS4</accession>
<feature type="signal peptide" evidence="3">
    <location>
        <begin position="1"/>
        <end position="19"/>
    </location>
</feature>
<proteinExistence type="predicted"/>
<dbReference type="OrthoDB" id="10039395at2759"/>
<evidence type="ECO:0000256" key="3">
    <source>
        <dbReference type="SAM" id="SignalP"/>
    </source>
</evidence>
<reference evidence="6" key="1">
    <citation type="submission" date="2025-08" db="UniProtKB">
        <authorList>
            <consortium name="RefSeq"/>
        </authorList>
    </citation>
    <scope>IDENTIFICATION</scope>
</reference>
<feature type="domain" description="Ig-like" evidence="4">
    <location>
        <begin position="234"/>
        <end position="319"/>
    </location>
</feature>
<dbReference type="InParanoid" id="A0A6P7JWS4"/>
<keyword evidence="5" id="KW-1185">Reference proteome</keyword>
<feature type="region of interest" description="Disordered" evidence="1">
    <location>
        <begin position="324"/>
        <end position="343"/>
    </location>
</feature>
<dbReference type="SUPFAM" id="SSF48726">
    <property type="entry name" value="Immunoglobulin"/>
    <property type="match status" value="4"/>
</dbReference>
<feature type="region of interest" description="Disordered" evidence="1">
    <location>
        <begin position="674"/>
        <end position="695"/>
    </location>
</feature>
<gene>
    <name evidence="6" type="primary">LOC114448403</name>
</gene>
<name>A0A6P7JWS4_9TELE</name>
<keyword evidence="2" id="KW-1133">Transmembrane helix</keyword>
<evidence type="ECO:0000313" key="6">
    <source>
        <dbReference type="RefSeq" id="XP_028281122.1"/>
    </source>
</evidence>
<evidence type="ECO:0000256" key="1">
    <source>
        <dbReference type="SAM" id="MobiDB-lite"/>
    </source>
</evidence>
<dbReference type="InterPro" id="IPR003598">
    <property type="entry name" value="Ig_sub2"/>
</dbReference>
<dbReference type="SMART" id="SM00409">
    <property type="entry name" value="IG"/>
    <property type="match status" value="5"/>
</dbReference>
<dbReference type="Proteomes" id="UP000515145">
    <property type="component" value="Chromosome 16"/>
</dbReference>
<dbReference type="InterPro" id="IPR013783">
    <property type="entry name" value="Ig-like_fold"/>
</dbReference>
<keyword evidence="2" id="KW-0812">Transmembrane</keyword>
<dbReference type="Gene3D" id="2.60.40.10">
    <property type="entry name" value="Immunoglobulins"/>
    <property type="match status" value="6"/>
</dbReference>
<evidence type="ECO:0000313" key="5">
    <source>
        <dbReference type="Proteomes" id="UP000515145"/>
    </source>
</evidence>
<feature type="domain" description="Ig-like" evidence="4">
    <location>
        <begin position="322"/>
        <end position="405"/>
    </location>
</feature>
<feature type="domain" description="Ig-like" evidence="4">
    <location>
        <begin position="132"/>
        <end position="224"/>
    </location>
</feature>
<keyword evidence="2" id="KW-0472">Membrane</keyword>
<feature type="chain" id="PRO_5027685656" evidence="3">
    <location>
        <begin position="20"/>
        <end position="754"/>
    </location>
</feature>
<feature type="domain" description="Ig-like" evidence="4">
    <location>
        <begin position="410"/>
        <end position="493"/>
    </location>
</feature>
<evidence type="ECO:0000259" key="4">
    <source>
        <dbReference type="PROSITE" id="PS50835"/>
    </source>
</evidence>
<protein>
    <submittedName>
        <fullName evidence="6">B-cell receptor CD22-like</fullName>
    </submittedName>
</protein>